<dbReference type="InterPro" id="IPR050465">
    <property type="entry name" value="UPF0194_transport"/>
</dbReference>
<comment type="caution">
    <text evidence="6">The sequence shown here is derived from an EMBL/GenBank/DDBJ whole genome shotgun (WGS) entry which is preliminary data.</text>
</comment>
<dbReference type="PANTHER" id="PTHR32347">
    <property type="entry name" value="EFFLUX SYSTEM COMPONENT YKNX-RELATED"/>
    <property type="match status" value="1"/>
</dbReference>
<dbReference type="Proteomes" id="UP000190188">
    <property type="component" value="Unassembled WGS sequence"/>
</dbReference>
<reference evidence="6 7" key="1">
    <citation type="submission" date="2017-01" db="EMBL/GenBank/DDBJ databases">
        <title>Genome analysis of Paenibacillus selenitrireducens ES3-24.</title>
        <authorList>
            <person name="Xu D."/>
            <person name="Yao R."/>
            <person name="Zheng S."/>
        </authorList>
    </citation>
    <scope>NUCLEOTIDE SEQUENCE [LARGE SCALE GENOMIC DNA]</scope>
    <source>
        <strain evidence="6 7">ES3-24</strain>
    </source>
</reference>
<comment type="subcellular location">
    <subcellularLocation>
        <location evidence="1">Cell envelope</location>
    </subcellularLocation>
</comment>
<dbReference type="PANTHER" id="PTHR32347:SF14">
    <property type="entry name" value="EFFLUX SYSTEM COMPONENT YKNX-RELATED"/>
    <property type="match status" value="1"/>
</dbReference>
<evidence type="ECO:0000313" key="6">
    <source>
        <dbReference type="EMBL" id="OPA79970.1"/>
    </source>
</evidence>
<evidence type="ECO:0000259" key="4">
    <source>
        <dbReference type="Pfam" id="PF25967"/>
    </source>
</evidence>
<dbReference type="SUPFAM" id="SSF111369">
    <property type="entry name" value="HlyD-like secretion proteins"/>
    <property type="match status" value="1"/>
</dbReference>
<organism evidence="6 7">
    <name type="scientific">Paenibacillus selenitireducens</name>
    <dbReference type="NCBI Taxonomy" id="1324314"/>
    <lineage>
        <taxon>Bacteria</taxon>
        <taxon>Bacillati</taxon>
        <taxon>Bacillota</taxon>
        <taxon>Bacilli</taxon>
        <taxon>Bacillales</taxon>
        <taxon>Paenibacillaceae</taxon>
        <taxon>Paenibacillus</taxon>
    </lineage>
</organism>
<feature type="domain" description="Multidrug resistance protein MdtA-like C-terminal permuted SH3" evidence="4">
    <location>
        <begin position="303"/>
        <end position="358"/>
    </location>
</feature>
<dbReference type="InterPro" id="IPR058636">
    <property type="entry name" value="Beta-barrel_YknX"/>
</dbReference>
<gene>
    <name evidence="6" type="ORF">BVG16_04240</name>
</gene>
<dbReference type="Gene3D" id="2.40.30.170">
    <property type="match status" value="1"/>
</dbReference>
<sequence length="359" mass="39753">MKKKIWLGIAALIVIGISFGLYNMSSPKKPVIADSTDSALQFEVTRENLAKTIDVKGKSSYLNETIVYAPYDADVVSWHVKDGMQIKKGTTLFSLDRTKINNEISQLEAQLEKSALEARLNDLQANTADMGADLALNEAEAKRGFAEREKNKIMNDLNQVNDQINQTELNAKKKKLLQSEFKTSKPGIFLFDDANNIPKAVRENDRIGKVVDLDKLQLVTFVGEQDVFQIKTGMPVKVKINALKDIVLDGKVESVSKFAKTGTEQNTTAQAAQFQVNISLSKNENLIAGLSLTGSIEVANKPNVLVIPTIAIQREKDQYYVNLKTATGVEKKYIKIGLETSDKTEVTEGLKEKDTVILQ</sequence>
<dbReference type="Pfam" id="PF25967">
    <property type="entry name" value="RND-MFP_C"/>
    <property type="match status" value="1"/>
</dbReference>
<dbReference type="OrthoDB" id="2541666at2"/>
<dbReference type="Pfam" id="PF25990">
    <property type="entry name" value="Beta-barrel_YknX"/>
    <property type="match status" value="1"/>
</dbReference>
<name>A0A1T2XJB0_9BACL</name>
<dbReference type="Gene3D" id="6.20.50.140">
    <property type="match status" value="1"/>
</dbReference>
<protein>
    <submittedName>
        <fullName evidence="6">Efflux transporter periplasmic adaptor subunit</fullName>
    </submittedName>
</protein>
<evidence type="ECO:0000256" key="2">
    <source>
        <dbReference type="ARBA" id="ARBA00023054"/>
    </source>
</evidence>
<dbReference type="EMBL" id="MSZX01000002">
    <property type="protein sequence ID" value="OPA79970.1"/>
    <property type="molecule type" value="Genomic_DNA"/>
</dbReference>
<dbReference type="GO" id="GO:0030313">
    <property type="term" value="C:cell envelope"/>
    <property type="evidence" value="ECO:0007669"/>
    <property type="project" value="UniProtKB-SubCell"/>
</dbReference>
<evidence type="ECO:0000256" key="3">
    <source>
        <dbReference type="SAM" id="Coils"/>
    </source>
</evidence>
<dbReference type="AlphaFoldDB" id="A0A1T2XJB0"/>
<dbReference type="InterPro" id="IPR058627">
    <property type="entry name" value="MdtA-like_C"/>
</dbReference>
<keyword evidence="2 3" id="KW-0175">Coiled coil</keyword>
<evidence type="ECO:0000256" key="1">
    <source>
        <dbReference type="ARBA" id="ARBA00004196"/>
    </source>
</evidence>
<feature type="domain" description="YknX-like beta-barrel" evidence="5">
    <location>
        <begin position="219"/>
        <end position="292"/>
    </location>
</feature>
<feature type="coiled-coil region" evidence="3">
    <location>
        <begin position="97"/>
        <end position="177"/>
    </location>
</feature>
<dbReference type="RefSeq" id="WP_078497313.1">
    <property type="nucleotide sequence ID" value="NZ_MSZX01000002.1"/>
</dbReference>
<keyword evidence="7" id="KW-1185">Reference proteome</keyword>
<accession>A0A1T2XJB0</accession>
<proteinExistence type="predicted"/>
<evidence type="ECO:0000259" key="5">
    <source>
        <dbReference type="Pfam" id="PF25990"/>
    </source>
</evidence>
<dbReference type="Gene3D" id="2.40.50.100">
    <property type="match status" value="1"/>
</dbReference>
<dbReference type="STRING" id="1324314.BVG16_04240"/>
<evidence type="ECO:0000313" key="7">
    <source>
        <dbReference type="Proteomes" id="UP000190188"/>
    </source>
</evidence>